<evidence type="ECO:0000313" key="2">
    <source>
        <dbReference type="Proteomes" id="UP001065047"/>
    </source>
</evidence>
<dbReference type="RefSeq" id="WP_061506298.1">
    <property type="nucleotide sequence ID" value="NZ_BAPF01000054.1"/>
</dbReference>
<dbReference type="GeneID" id="29557907"/>
<accession>A0ABQ0PZL8</accession>
<reference evidence="1" key="1">
    <citation type="submission" date="2013-04" db="EMBL/GenBank/DDBJ databases">
        <title>The genome sequencing project of 58 acetic acid bacteria.</title>
        <authorList>
            <person name="Okamoto-Kainuma A."/>
            <person name="Ishikawa M."/>
            <person name="Umino S."/>
            <person name="Koizumi Y."/>
            <person name="Shiwa Y."/>
            <person name="Yoshikawa H."/>
            <person name="Matsutani M."/>
            <person name="Matsushita K."/>
        </authorList>
    </citation>
    <scope>NUCLEOTIDE SEQUENCE</scope>
    <source>
        <strain evidence="1">DSM 14337</strain>
    </source>
</reference>
<sequence length="131" mass="14865">MNNSHQGQNTHLVNPVDLSLSKFIMNRGRAVALFSGTPSQKTIALAFRGEELLDPQTHQPMAEALESGFYALAEVFDTLSSQTTREHRWLFAGQVADYPDIIREGLAALPEEKRETQRESLRFIFFDRRKG</sequence>
<gene>
    <name evidence="1" type="ORF">AA14337_3096</name>
</gene>
<comment type="caution">
    <text evidence="1">The sequence shown here is derived from an EMBL/GenBank/DDBJ whole genome shotgun (WGS) entry which is preliminary data.</text>
</comment>
<proteinExistence type="predicted"/>
<name>A0ABQ0PZL8_9PROT</name>
<evidence type="ECO:0000313" key="1">
    <source>
        <dbReference type="EMBL" id="GBQ85534.1"/>
    </source>
</evidence>
<protein>
    <submittedName>
        <fullName evidence="1">Uncharacterized protein</fullName>
    </submittedName>
</protein>
<dbReference type="Proteomes" id="UP001065047">
    <property type="component" value="Unassembled WGS sequence"/>
</dbReference>
<organism evidence="1 2">
    <name type="scientific">Acetobacter malorum DSM 14337</name>
    <dbReference type="NCBI Taxonomy" id="1307910"/>
    <lineage>
        <taxon>Bacteria</taxon>
        <taxon>Pseudomonadati</taxon>
        <taxon>Pseudomonadota</taxon>
        <taxon>Alphaproteobacteria</taxon>
        <taxon>Acetobacterales</taxon>
        <taxon>Acetobacteraceae</taxon>
        <taxon>Acetobacter</taxon>
    </lineage>
</organism>
<keyword evidence="2" id="KW-1185">Reference proteome</keyword>
<dbReference type="EMBL" id="BAPF01000054">
    <property type="protein sequence ID" value="GBQ85534.1"/>
    <property type="molecule type" value="Genomic_DNA"/>
</dbReference>